<dbReference type="PANTHER" id="PTHR35841:SF1">
    <property type="entry name" value="PHOSPHONATES-BINDING PERIPLASMIC PROTEIN"/>
    <property type="match status" value="1"/>
</dbReference>
<name>A0A1N7HIU2_9ACTN</name>
<dbReference type="CDD" id="cd01071">
    <property type="entry name" value="PBP2_PhnD_like"/>
    <property type="match status" value="1"/>
</dbReference>
<sequence>MFRKSALGVVAAGAAIALLSACGAGPGSTRGASADGGGSDELVFAAIPSEQSDNLEASFAPIVSALEKDLGVPVRFQAVTSNAAVVEAQVAKRVDIAVYGAFSYYLARSRADVEPVAVPLAAPGGEPGAYAYGVTRGDDTSIASLKDVAGKDVCFTDPGSTTGYLQPLASLREAGVDVDKDVKSVFTHGHDTAVASLLAGDCDIAFVGDVFIDQLLPARGQLKPGQVTKVWTSPLIPGPPIVVGTWLPQDTRDKIVKTVTGLTAAGAASAGLCKGSEIKGPKNWGHYADAPACTLGASTAWTFVTATDATYQPIARICEITKAEVCTSGG</sequence>
<proteinExistence type="inferred from homology"/>
<dbReference type="PANTHER" id="PTHR35841">
    <property type="entry name" value="PHOSPHONATES-BINDING PERIPLASMIC PROTEIN"/>
    <property type="match status" value="1"/>
</dbReference>
<keyword evidence="2 3" id="KW-0732">Signal</keyword>
<keyword evidence="5" id="KW-1185">Reference proteome</keyword>
<feature type="signal peptide" evidence="3">
    <location>
        <begin position="1"/>
        <end position="23"/>
    </location>
</feature>
<accession>A0A1N7HIU2</accession>
<dbReference type="GO" id="GO:0043190">
    <property type="term" value="C:ATP-binding cassette (ABC) transporter complex"/>
    <property type="evidence" value="ECO:0007669"/>
    <property type="project" value="InterPro"/>
</dbReference>
<dbReference type="AlphaFoldDB" id="A0A1N7HIU2"/>
<dbReference type="GO" id="GO:0055085">
    <property type="term" value="P:transmembrane transport"/>
    <property type="evidence" value="ECO:0007669"/>
    <property type="project" value="InterPro"/>
</dbReference>
<protein>
    <submittedName>
        <fullName evidence="4">Phosphonate transport system substrate-binding protein</fullName>
    </submittedName>
</protein>
<reference evidence="5" key="1">
    <citation type="submission" date="2017-01" db="EMBL/GenBank/DDBJ databases">
        <authorList>
            <person name="Varghese N."/>
            <person name="Submissions S."/>
        </authorList>
    </citation>
    <scope>NUCLEOTIDE SEQUENCE [LARGE SCALE GENOMIC DNA]</scope>
    <source>
        <strain evidence="5">ATCC 12950</strain>
    </source>
</reference>
<evidence type="ECO:0000256" key="3">
    <source>
        <dbReference type="SAM" id="SignalP"/>
    </source>
</evidence>
<dbReference type="OrthoDB" id="9764656at2"/>
<dbReference type="InterPro" id="IPR005770">
    <property type="entry name" value="PhnD"/>
</dbReference>
<dbReference type="STRING" id="58117.SAMN05421833_15318"/>
<evidence type="ECO:0000313" key="4">
    <source>
        <dbReference type="EMBL" id="SIS24703.1"/>
    </source>
</evidence>
<dbReference type="SUPFAM" id="SSF53850">
    <property type="entry name" value="Periplasmic binding protein-like II"/>
    <property type="match status" value="1"/>
</dbReference>
<dbReference type="Proteomes" id="UP000186096">
    <property type="component" value="Unassembled WGS sequence"/>
</dbReference>
<comment type="similarity">
    <text evidence="1">Belongs to the phosphate/phosphite/phosphonate binding protein family.</text>
</comment>
<evidence type="ECO:0000256" key="2">
    <source>
        <dbReference type="ARBA" id="ARBA00022729"/>
    </source>
</evidence>
<feature type="chain" id="PRO_5038730184" evidence="3">
    <location>
        <begin position="24"/>
        <end position="330"/>
    </location>
</feature>
<dbReference type="EMBL" id="FTNI01000053">
    <property type="protein sequence ID" value="SIS24703.1"/>
    <property type="molecule type" value="Genomic_DNA"/>
</dbReference>
<evidence type="ECO:0000256" key="1">
    <source>
        <dbReference type="ARBA" id="ARBA00007162"/>
    </source>
</evidence>
<gene>
    <name evidence="4" type="ORF">SAMN05421833_15318</name>
</gene>
<organism evidence="4 5">
    <name type="scientific">Microbispora rosea</name>
    <dbReference type="NCBI Taxonomy" id="58117"/>
    <lineage>
        <taxon>Bacteria</taxon>
        <taxon>Bacillati</taxon>
        <taxon>Actinomycetota</taxon>
        <taxon>Actinomycetes</taxon>
        <taxon>Streptosporangiales</taxon>
        <taxon>Streptosporangiaceae</taxon>
        <taxon>Microbispora</taxon>
    </lineage>
</organism>
<dbReference type="RefSeq" id="WP_076443181.1">
    <property type="nucleotide sequence ID" value="NZ_FTNI01000053.1"/>
</dbReference>
<dbReference type="NCBIfam" id="TIGR01098">
    <property type="entry name" value="3A0109s03R"/>
    <property type="match status" value="1"/>
</dbReference>
<dbReference type="PROSITE" id="PS51257">
    <property type="entry name" value="PROKAR_LIPOPROTEIN"/>
    <property type="match status" value="1"/>
</dbReference>
<dbReference type="Gene3D" id="3.40.190.10">
    <property type="entry name" value="Periplasmic binding protein-like II"/>
    <property type="match status" value="2"/>
</dbReference>
<dbReference type="Pfam" id="PF12974">
    <property type="entry name" value="Phosphonate-bd"/>
    <property type="match status" value="1"/>
</dbReference>
<evidence type="ECO:0000313" key="5">
    <source>
        <dbReference type="Proteomes" id="UP000186096"/>
    </source>
</evidence>